<feature type="chain" id="PRO_5040280641" description="Saposin B-type domain-containing protein" evidence="2">
    <location>
        <begin position="20"/>
        <end position="105"/>
    </location>
</feature>
<feature type="domain" description="Saposin B-type" evidence="3">
    <location>
        <begin position="24"/>
        <end position="105"/>
    </location>
</feature>
<dbReference type="AlphaFoldDB" id="A0A9N9T4Y4"/>
<protein>
    <recommendedName>
        <fullName evidence="3">Saposin B-type domain-containing protein</fullName>
    </recommendedName>
</protein>
<proteinExistence type="predicted"/>
<dbReference type="OrthoDB" id="69496at2759"/>
<keyword evidence="5" id="KW-1185">Reference proteome</keyword>
<evidence type="ECO:0000256" key="1">
    <source>
        <dbReference type="ARBA" id="ARBA00023157"/>
    </source>
</evidence>
<gene>
    <name evidence="4" type="ORF">DIABBA_LOCUS10041</name>
</gene>
<sequence length="105" mass="12032">MKTSCVLAILVCVGLTVSAQDDSQEIMCQLCVGLAEEVQDIVRQDFPLDKVEEEVKETCHMWNVIPKLEQKCLEKFLPIVDEMYDKLNSTSPQKFCEFLELCLED</sequence>
<name>A0A9N9T4Y4_DIABA</name>
<dbReference type="InterPro" id="IPR011001">
    <property type="entry name" value="Saposin-like"/>
</dbReference>
<dbReference type="PROSITE" id="PS50015">
    <property type="entry name" value="SAP_B"/>
    <property type="match status" value="1"/>
</dbReference>
<evidence type="ECO:0000313" key="5">
    <source>
        <dbReference type="Proteomes" id="UP001153709"/>
    </source>
</evidence>
<reference evidence="4" key="1">
    <citation type="submission" date="2022-01" db="EMBL/GenBank/DDBJ databases">
        <authorList>
            <person name="King R."/>
        </authorList>
    </citation>
    <scope>NUCLEOTIDE SEQUENCE</scope>
</reference>
<dbReference type="SUPFAM" id="SSF47862">
    <property type="entry name" value="Saposin"/>
    <property type="match status" value="1"/>
</dbReference>
<dbReference type="EMBL" id="OU898281">
    <property type="protein sequence ID" value="CAG9837015.1"/>
    <property type="molecule type" value="Genomic_DNA"/>
</dbReference>
<keyword evidence="1" id="KW-1015">Disulfide bond</keyword>
<dbReference type="InterPro" id="IPR008139">
    <property type="entry name" value="SaposinB_dom"/>
</dbReference>
<dbReference type="Proteomes" id="UP001153709">
    <property type="component" value="Chromosome 6"/>
</dbReference>
<evidence type="ECO:0000256" key="2">
    <source>
        <dbReference type="SAM" id="SignalP"/>
    </source>
</evidence>
<evidence type="ECO:0000259" key="3">
    <source>
        <dbReference type="PROSITE" id="PS50015"/>
    </source>
</evidence>
<dbReference type="Gene3D" id="1.10.225.10">
    <property type="entry name" value="Saposin-like"/>
    <property type="match status" value="1"/>
</dbReference>
<feature type="signal peptide" evidence="2">
    <location>
        <begin position="1"/>
        <end position="19"/>
    </location>
</feature>
<organism evidence="4 5">
    <name type="scientific">Diabrotica balteata</name>
    <name type="common">Banded cucumber beetle</name>
    <dbReference type="NCBI Taxonomy" id="107213"/>
    <lineage>
        <taxon>Eukaryota</taxon>
        <taxon>Metazoa</taxon>
        <taxon>Ecdysozoa</taxon>
        <taxon>Arthropoda</taxon>
        <taxon>Hexapoda</taxon>
        <taxon>Insecta</taxon>
        <taxon>Pterygota</taxon>
        <taxon>Neoptera</taxon>
        <taxon>Endopterygota</taxon>
        <taxon>Coleoptera</taxon>
        <taxon>Polyphaga</taxon>
        <taxon>Cucujiformia</taxon>
        <taxon>Chrysomeloidea</taxon>
        <taxon>Chrysomelidae</taxon>
        <taxon>Galerucinae</taxon>
        <taxon>Diabroticina</taxon>
        <taxon>Diabroticites</taxon>
        <taxon>Diabrotica</taxon>
    </lineage>
</organism>
<accession>A0A9N9T4Y4</accession>
<evidence type="ECO:0000313" key="4">
    <source>
        <dbReference type="EMBL" id="CAG9837015.1"/>
    </source>
</evidence>
<keyword evidence="2" id="KW-0732">Signal</keyword>